<proteinExistence type="predicted"/>
<evidence type="ECO:0000313" key="1">
    <source>
        <dbReference type="EMBL" id="KAL3687666.1"/>
    </source>
</evidence>
<keyword evidence="2" id="KW-1185">Reference proteome</keyword>
<accession>A0ABD3H9Y2</accession>
<dbReference type="AlphaFoldDB" id="A0ABD3H9Y2"/>
<dbReference type="Proteomes" id="UP001633002">
    <property type="component" value="Unassembled WGS sequence"/>
</dbReference>
<sequence length="95" mass="11408">MPSLIWEDEEILSGEREMLDYIHNFYSELYKQPPITLSDRHGQSDVLDLIDKFVMQEQNTQMIRLPKEKELDKLVTNLPEGKSQERTECQPREWR</sequence>
<protein>
    <submittedName>
        <fullName evidence="1">Uncharacterized protein</fullName>
    </submittedName>
</protein>
<evidence type="ECO:0000313" key="2">
    <source>
        <dbReference type="Proteomes" id="UP001633002"/>
    </source>
</evidence>
<name>A0ABD3H9Y2_9MARC</name>
<gene>
    <name evidence="1" type="ORF">R1sor_013975</name>
</gene>
<organism evidence="1 2">
    <name type="scientific">Riccia sorocarpa</name>
    <dbReference type="NCBI Taxonomy" id="122646"/>
    <lineage>
        <taxon>Eukaryota</taxon>
        <taxon>Viridiplantae</taxon>
        <taxon>Streptophyta</taxon>
        <taxon>Embryophyta</taxon>
        <taxon>Marchantiophyta</taxon>
        <taxon>Marchantiopsida</taxon>
        <taxon>Marchantiidae</taxon>
        <taxon>Marchantiales</taxon>
        <taxon>Ricciaceae</taxon>
        <taxon>Riccia</taxon>
    </lineage>
</organism>
<dbReference type="EMBL" id="JBJQOH010000004">
    <property type="protein sequence ID" value="KAL3687666.1"/>
    <property type="molecule type" value="Genomic_DNA"/>
</dbReference>
<reference evidence="1 2" key="1">
    <citation type="submission" date="2024-09" db="EMBL/GenBank/DDBJ databases">
        <title>Chromosome-scale assembly of Riccia sorocarpa.</title>
        <authorList>
            <person name="Paukszto L."/>
        </authorList>
    </citation>
    <scope>NUCLEOTIDE SEQUENCE [LARGE SCALE GENOMIC DNA]</scope>
    <source>
        <strain evidence="1">LP-2024</strain>
        <tissue evidence="1">Aerial parts of the thallus</tissue>
    </source>
</reference>
<comment type="caution">
    <text evidence="1">The sequence shown here is derived from an EMBL/GenBank/DDBJ whole genome shotgun (WGS) entry which is preliminary data.</text>
</comment>